<proteinExistence type="predicted"/>
<organism evidence="2 3">
    <name type="scientific">Emticicia aquatilis</name>
    <dbReference type="NCBI Taxonomy" id="1537369"/>
    <lineage>
        <taxon>Bacteria</taxon>
        <taxon>Pseudomonadati</taxon>
        <taxon>Bacteroidota</taxon>
        <taxon>Cytophagia</taxon>
        <taxon>Cytophagales</taxon>
        <taxon>Leadbetterellaceae</taxon>
        <taxon>Emticicia</taxon>
    </lineage>
</organism>
<keyword evidence="1" id="KW-0472">Membrane</keyword>
<keyword evidence="1" id="KW-1133">Transmembrane helix</keyword>
<evidence type="ECO:0000313" key="2">
    <source>
        <dbReference type="EMBL" id="GGD75900.1"/>
    </source>
</evidence>
<feature type="transmembrane region" description="Helical" evidence="1">
    <location>
        <begin position="20"/>
        <end position="39"/>
    </location>
</feature>
<dbReference type="Proteomes" id="UP000609064">
    <property type="component" value="Unassembled WGS sequence"/>
</dbReference>
<sequence>MTLPIFTAREYPMMSSHFAPVDTLILSITLRFLIIFSVLKSTSYRAIYKMSPQKDSEVGIFCHLVSKFLIGKIIVEICTK</sequence>
<name>A0A916Z444_9BACT</name>
<gene>
    <name evidence="2" type="ORF">GCM10011514_44770</name>
</gene>
<dbReference type="EMBL" id="BMKK01000011">
    <property type="protein sequence ID" value="GGD75900.1"/>
    <property type="molecule type" value="Genomic_DNA"/>
</dbReference>
<evidence type="ECO:0000256" key="1">
    <source>
        <dbReference type="SAM" id="Phobius"/>
    </source>
</evidence>
<keyword evidence="3" id="KW-1185">Reference proteome</keyword>
<reference evidence="2" key="1">
    <citation type="journal article" date="2014" name="Int. J. Syst. Evol. Microbiol.">
        <title>Complete genome sequence of Corynebacterium casei LMG S-19264T (=DSM 44701T), isolated from a smear-ripened cheese.</title>
        <authorList>
            <consortium name="US DOE Joint Genome Institute (JGI-PGF)"/>
            <person name="Walter F."/>
            <person name="Albersmeier A."/>
            <person name="Kalinowski J."/>
            <person name="Ruckert C."/>
        </authorList>
    </citation>
    <scope>NUCLEOTIDE SEQUENCE</scope>
    <source>
        <strain evidence="2">CGMCC 1.15958</strain>
    </source>
</reference>
<keyword evidence="1" id="KW-0812">Transmembrane</keyword>
<dbReference type="AlphaFoldDB" id="A0A916Z444"/>
<protein>
    <submittedName>
        <fullName evidence="2">Uncharacterized protein</fullName>
    </submittedName>
</protein>
<reference evidence="2" key="2">
    <citation type="submission" date="2020-09" db="EMBL/GenBank/DDBJ databases">
        <authorList>
            <person name="Sun Q."/>
            <person name="Zhou Y."/>
        </authorList>
    </citation>
    <scope>NUCLEOTIDE SEQUENCE</scope>
    <source>
        <strain evidence="2">CGMCC 1.15958</strain>
    </source>
</reference>
<comment type="caution">
    <text evidence="2">The sequence shown here is derived from an EMBL/GenBank/DDBJ whole genome shotgun (WGS) entry which is preliminary data.</text>
</comment>
<evidence type="ECO:0000313" key="3">
    <source>
        <dbReference type="Proteomes" id="UP000609064"/>
    </source>
</evidence>
<accession>A0A916Z444</accession>